<dbReference type="PANTHER" id="PTHR13096:SF8">
    <property type="entry name" value="RIBOSOMAL OXYGENASE 1"/>
    <property type="match status" value="1"/>
</dbReference>
<evidence type="ECO:0000256" key="4">
    <source>
        <dbReference type="SAM" id="MobiDB-lite"/>
    </source>
</evidence>
<evidence type="ECO:0000256" key="3">
    <source>
        <dbReference type="ARBA" id="ARBA00023004"/>
    </source>
</evidence>
<evidence type="ECO:0000313" key="6">
    <source>
        <dbReference type="EMBL" id="RAK52495.1"/>
    </source>
</evidence>
<keyword evidence="2" id="KW-0479">Metal-binding</keyword>
<name>A0A328AD24_9CAUL</name>
<evidence type="ECO:0000256" key="2">
    <source>
        <dbReference type="ARBA" id="ARBA00022723"/>
    </source>
</evidence>
<dbReference type="Gene3D" id="2.60.120.650">
    <property type="entry name" value="Cupin"/>
    <property type="match status" value="1"/>
</dbReference>
<dbReference type="EMBL" id="QFYR01000002">
    <property type="protein sequence ID" value="RAK52495.1"/>
    <property type="molecule type" value="Genomic_DNA"/>
</dbReference>
<dbReference type="PROSITE" id="PS51184">
    <property type="entry name" value="JMJC"/>
    <property type="match status" value="1"/>
</dbReference>
<keyword evidence="7" id="KW-1185">Reference proteome</keyword>
<proteinExistence type="predicted"/>
<keyword evidence="3" id="KW-0408">Iron</keyword>
<evidence type="ECO:0000256" key="1">
    <source>
        <dbReference type="ARBA" id="ARBA00001954"/>
    </source>
</evidence>
<feature type="region of interest" description="Disordered" evidence="4">
    <location>
        <begin position="1"/>
        <end position="24"/>
    </location>
</feature>
<dbReference type="PANTHER" id="PTHR13096">
    <property type="entry name" value="MINA53 MYC INDUCED NUCLEAR ANTIGEN"/>
    <property type="match status" value="1"/>
</dbReference>
<feature type="domain" description="JmjC" evidence="5">
    <location>
        <begin position="137"/>
        <end position="268"/>
    </location>
</feature>
<protein>
    <recommendedName>
        <fullName evidence="5">JmjC domain-containing protein</fullName>
    </recommendedName>
</protein>
<evidence type="ECO:0000259" key="5">
    <source>
        <dbReference type="PROSITE" id="PS51184"/>
    </source>
</evidence>
<dbReference type="SUPFAM" id="SSF51197">
    <property type="entry name" value="Clavaminate synthase-like"/>
    <property type="match status" value="1"/>
</dbReference>
<dbReference type="Pfam" id="PF08007">
    <property type="entry name" value="JmjC_2"/>
    <property type="match status" value="1"/>
</dbReference>
<dbReference type="Proteomes" id="UP000249725">
    <property type="component" value="Unassembled WGS sequence"/>
</dbReference>
<comment type="caution">
    <text evidence="6">The sequence shown here is derived from an EMBL/GenBank/DDBJ whole genome shotgun (WGS) entry which is preliminary data.</text>
</comment>
<evidence type="ECO:0000313" key="7">
    <source>
        <dbReference type="Proteomes" id="UP000249725"/>
    </source>
</evidence>
<dbReference type="AlphaFoldDB" id="A0A328AD24"/>
<comment type="cofactor">
    <cofactor evidence="1">
        <name>Fe(2+)</name>
        <dbReference type="ChEBI" id="CHEBI:29033"/>
    </cofactor>
</comment>
<dbReference type="GO" id="GO:0046872">
    <property type="term" value="F:metal ion binding"/>
    <property type="evidence" value="ECO:0007669"/>
    <property type="project" value="UniProtKB-KW"/>
</dbReference>
<dbReference type="InterPro" id="IPR039994">
    <property type="entry name" value="NO66-like"/>
</dbReference>
<feature type="compositionally biased region" description="Basic and acidic residues" evidence="4">
    <location>
        <begin position="1"/>
        <end position="12"/>
    </location>
</feature>
<dbReference type="InterPro" id="IPR003347">
    <property type="entry name" value="JmjC_dom"/>
</dbReference>
<reference evidence="7" key="1">
    <citation type="submission" date="2018-05" db="EMBL/GenBank/DDBJ databases">
        <authorList>
            <person name="Li X."/>
        </authorList>
    </citation>
    <scope>NUCLEOTIDE SEQUENCE [LARGE SCALE GENOMIC DNA]</scope>
    <source>
        <strain evidence="7">YIM 73061</strain>
    </source>
</reference>
<organism evidence="6 7">
    <name type="scientific">Phenylobacterium deserti</name>
    <dbReference type="NCBI Taxonomy" id="1914756"/>
    <lineage>
        <taxon>Bacteria</taxon>
        <taxon>Pseudomonadati</taxon>
        <taxon>Pseudomonadota</taxon>
        <taxon>Alphaproteobacteria</taxon>
        <taxon>Caulobacterales</taxon>
        <taxon>Caulobacteraceae</taxon>
        <taxon>Phenylobacterium</taxon>
    </lineage>
</organism>
<feature type="compositionally biased region" description="Low complexity" evidence="4">
    <location>
        <begin position="13"/>
        <end position="22"/>
    </location>
</feature>
<gene>
    <name evidence="6" type="ORF">DJ018_09785</name>
</gene>
<sequence>MALKETAPKETEPTAPTPTGRTARPEARFAGLAALIGAAQVGPFLERRLGQDAFRTRMAPNAVARLFGWSTLNGALAEHRLVPPRLRLERAGADISKAAFKSRRTRRGAVLQDLDPAALNEALRDGATLIVDAANELNAPLQRICADLSAEFACACQANLYACWGTTQGFDIHWDDHDVFVLQVEGRKRWLLYGSTLEAPTRRGGQFDQHRPEAPLQEIILEPGDVLYLPRGYWHAAVGLGGPTMHLTVGLTRKSGADFLHWLADRALTEPLARRDLPFEQDDEALGERLASLLAQVAAEDPEELARAYRRHVEATQPQRPKLSFPFIGDETELPDRARIRLADGAARVLDRGASVVLTWRGVEFTVSRDLKPALDELAAGEAISIAALEATSPPAARPHLTAFVQEMLRRGAFLIEQEQQ</sequence>
<accession>A0A328AD24</accession>